<evidence type="ECO:0000313" key="2">
    <source>
        <dbReference type="EMBL" id="VDK30424.1"/>
    </source>
</evidence>
<accession>A0A3P6QC59</accession>
<name>A0A3P6QC59_DIBLA</name>
<dbReference type="Proteomes" id="UP000281553">
    <property type="component" value="Unassembled WGS sequence"/>
</dbReference>
<keyword evidence="1" id="KW-0732">Signal</keyword>
<sequence length="254" mass="28791">MPTGALLLSVAAQALATVALNRFCRLLAIRVSGFIRCTVSLVHRSKTKHLFEACCIELLDDYNAALRIALWNCLYAENTYLQLMMTTASQMKVSPPSYRRGMNELWNFFDVCRRRAHYVSQCLRCKVPLEGPSQRSILVDPAQIPTGSSVAPMKIAKATELRVFTALSRLFDESIRMGRKELLRDGDENFLRQEIDLVEMMEDIGQEMEHFGGTTGHRIPTAVRRKIKAFTAISQQSIVGRTQLYRRRVVSCSL</sequence>
<dbReference type="OrthoDB" id="10356435at2759"/>
<protein>
    <submittedName>
        <fullName evidence="2">Uncharacterized protein</fullName>
    </submittedName>
</protein>
<evidence type="ECO:0000313" key="3">
    <source>
        <dbReference type="Proteomes" id="UP000281553"/>
    </source>
</evidence>
<organism evidence="2 3">
    <name type="scientific">Dibothriocephalus latus</name>
    <name type="common">Fish tapeworm</name>
    <name type="synonym">Diphyllobothrium latum</name>
    <dbReference type="NCBI Taxonomy" id="60516"/>
    <lineage>
        <taxon>Eukaryota</taxon>
        <taxon>Metazoa</taxon>
        <taxon>Spiralia</taxon>
        <taxon>Lophotrochozoa</taxon>
        <taxon>Platyhelminthes</taxon>
        <taxon>Cestoda</taxon>
        <taxon>Eucestoda</taxon>
        <taxon>Diphyllobothriidea</taxon>
        <taxon>Diphyllobothriidae</taxon>
        <taxon>Dibothriocephalus</taxon>
    </lineage>
</organism>
<proteinExistence type="predicted"/>
<reference evidence="2 3" key="1">
    <citation type="submission" date="2018-11" db="EMBL/GenBank/DDBJ databases">
        <authorList>
            <consortium name="Pathogen Informatics"/>
        </authorList>
    </citation>
    <scope>NUCLEOTIDE SEQUENCE [LARGE SCALE GENOMIC DNA]</scope>
</reference>
<keyword evidence="3" id="KW-1185">Reference proteome</keyword>
<gene>
    <name evidence="2" type="ORF">DILT_LOCUS164</name>
</gene>
<dbReference type="EMBL" id="UYRU01000602">
    <property type="protein sequence ID" value="VDK30424.1"/>
    <property type="molecule type" value="Genomic_DNA"/>
</dbReference>
<evidence type="ECO:0000256" key="1">
    <source>
        <dbReference type="SAM" id="SignalP"/>
    </source>
</evidence>
<dbReference type="AlphaFoldDB" id="A0A3P6QC59"/>
<feature type="signal peptide" evidence="1">
    <location>
        <begin position="1"/>
        <end position="16"/>
    </location>
</feature>
<feature type="chain" id="PRO_5018074971" evidence="1">
    <location>
        <begin position="17"/>
        <end position="254"/>
    </location>
</feature>